<feature type="region of interest" description="Disordered" evidence="1">
    <location>
        <begin position="590"/>
        <end position="612"/>
    </location>
</feature>
<sequence>MHRSTLRWLASAAIAGVAATALAAPTAQAAPDTSFCTDGSQPMVPQSEAVDTFDESTAVTGLTVVKGTTPTEFTGRYTGYLENALGQGVDMLLFTLSGAGIDSGETPAGIWAGMSGSPVYTEDGRLIGAVAYGLSPDNIPVAGVTPADYMKRVGSDRLASPAKVTITKANLEGASRKAESRLVGQSPQRLKTVKVAAGRKDLANRTLARMPRVSASTRAVRAGGFAQVATPSAIPEPLVPGGNIAVGYTTGDLFTGGIGTVTAICGSTVWAFGHPMDFQGETSLSMHNASTALVVPDTTGWSGSYKQVSRIGQQVGTITVDGYAAIRGQLGLIRGFPVVTSVRNASGDLITSYRGTVVDPYMAAYGPSYGAAFAVQDVLDNLGIGTARLSWKIDYRLRSGRTGSLTNSQVYASVGMLADQAATDIGNDVSAIAYTDLADASITRVTSTLTLLGNQAVEYRPAGVQRWNGKAWVKLRGAIVKPHRTLKVRPVYRQYVNDRPRATSTGPVQSFRIGKNAKGRASITLTSLADGPECFEDEDGEMVCPEFEEEAATSFSALLGKLDALIRADRVKATATYAWKVGKQKGVSERRASVKAPGKVTGSHTTTFRVRR</sequence>
<feature type="compositionally biased region" description="Polar residues" evidence="1">
    <location>
        <begin position="602"/>
        <end position="612"/>
    </location>
</feature>
<dbReference type="Proteomes" id="UP000321769">
    <property type="component" value="Unassembled WGS sequence"/>
</dbReference>
<gene>
    <name evidence="4" type="ORF">AFL01nite_29510</name>
</gene>
<keyword evidence="2" id="KW-0732">Signal</keyword>
<dbReference type="OrthoDB" id="9765242at2"/>
<evidence type="ECO:0000313" key="5">
    <source>
        <dbReference type="Proteomes" id="UP000321769"/>
    </source>
</evidence>
<feature type="domain" description="Peptidase S55" evidence="3">
    <location>
        <begin position="1"/>
        <end position="166"/>
    </location>
</feature>
<evidence type="ECO:0000313" key="4">
    <source>
        <dbReference type="EMBL" id="GEO90624.1"/>
    </source>
</evidence>
<dbReference type="SUPFAM" id="SSF50494">
    <property type="entry name" value="Trypsin-like serine proteases"/>
    <property type="match status" value="1"/>
</dbReference>
<dbReference type="AlphaFoldDB" id="A0A512HYW5"/>
<dbReference type="InterPro" id="IPR008763">
    <property type="entry name" value="Peptidase_S55"/>
</dbReference>
<feature type="chain" id="PRO_5039629333" description="Peptidase S55 domain-containing protein" evidence="2">
    <location>
        <begin position="24"/>
        <end position="612"/>
    </location>
</feature>
<dbReference type="EMBL" id="BJZQ01000024">
    <property type="protein sequence ID" value="GEO90624.1"/>
    <property type="molecule type" value="Genomic_DNA"/>
</dbReference>
<keyword evidence="5" id="KW-1185">Reference proteome</keyword>
<feature type="signal peptide" evidence="2">
    <location>
        <begin position="1"/>
        <end position="23"/>
    </location>
</feature>
<protein>
    <recommendedName>
        <fullName evidence="3">Peptidase S55 domain-containing protein</fullName>
    </recommendedName>
</protein>
<evidence type="ECO:0000256" key="1">
    <source>
        <dbReference type="SAM" id="MobiDB-lite"/>
    </source>
</evidence>
<dbReference type="PROSITE" id="PS51494">
    <property type="entry name" value="SPOIVB"/>
    <property type="match status" value="1"/>
</dbReference>
<reference evidence="4 5" key="1">
    <citation type="submission" date="2019-07" db="EMBL/GenBank/DDBJ databases">
        <title>Whole genome shotgun sequence of Aeromicrobium flavum NBRC 107625.</title>
        <authorList>
            <person name="Hosoyama A."/>
            <person name="Uohara A."/>
            <person name="Ohji S."/>
            <person name="Ichikawa N."/>
        </authorList>
    </citation>
    <scope>NUCLEOTIDE SEQUENCE [LARGE SCALE GENOMIC DNA]</scope>
    <source>
        <strain evidence="4 5">NBRC 107625</strain>
    </source>
</reference>
<proteinExistence type="predicted"/>
<evidence type="ECO:0000256" key="2">
    <source>
        <dbReference type="SAM" id="SignalP"/>
    </source>
</evidence>
<comment type="caution">
    <text evidence="4">The sequence shown here is derived from an EMBL/GenBank/DDBJ whole genome shotgun (WGS) entry which is preliminary data.</text>
</comment>
<evidence type="ECO:0000259" key="3">
    <source>
        <dbReference type="PROSITE" id="PS51494"/>
    </source>
</evidence>
<name>A0A512HYW5_9ACTN</name>
<dbReference type="InterPro" id="IPR009003">
    <property type="entry name" value="Peptidase_S1_PA"/>
</dbReference>
<accession>A0A512HYW5</accession>
<organism evidence="4 5">
    <name type="scientific">Aeromicrobium flavum</name>
    <dbReference type="NCBI Taxonomy" id="416568"/>
    <lineage>
        <taxon>Bacteria</taxon>
        <taxon>Bacillati</taxon>
        <taxon>Actinomycetota</taxon>
        <taxon>Actinomycetes</taxon>
        <taxon>Propionibacteriales</taxon>
        <taxon>Nocardioidaceae</taxon>
        <taxon>Aeromicrobium</taxon>
    </lineage>
</organism>
<dbReference type="RefSeq" id="WP_146828743.1">
    <property type="nucleotide sequence ID" value="NZ_BAAAYQ010000001.1"/>
</dbReference>